<organism evidence="1 2">
    <name type="scientific">Arabis nemorensis</name>
    <dbReference type="NCBI Taxonomy" id="586526"/>
    <lineage>
        <taxon>Eukaryota</taxon>
        <taxon>Viridiplantae</taxon>
        <taxon>Streptophyta</taxon>
        <taxon>Embryophyta</taxon>
        <taxon>Tracheophyta</taxon>
        <taxon>Spermatophyta</taxon>
        <taxon>Magnoliopsida</taxon>
        <taxon>eudicotyledons</taxon>
        <taxon>Gunneridae</taxon>
        <taxon>Pentapetalae</taxon>
        <taxon>rosids</taxon>
        <taxon>malvids</taxon>
        <taxon>Brassicales</taxon>
        <taxon>Brassicaceae</taxon>
        <taxon>Arabideae</taxon>
        <taxon>Arabis</taxon>
    </lineage>
</organism>
<gene>
    <name evidence="1" type="ORF">ANE_LOCUS20635</name>
</gene>
<reference evidence="1" key="1">
    <citation type="submission" date="2019-07" db="EMBL/GenBank/DDBJ databases">
        <authorList>
            <person name="Dittberner H."/>
        </authorList>
    </citation>
    <scope>NUCLEOTIDE SEQUENCE [LARGE SCALE GENOMIC DNA]</scope>
</reference>
<dbReference type="AlphaFoldDB" id="A0A565C974"/>
<accession>A0A565C974</accession>
<sequence>MRSFFSQLLWPYRCMQIRKHDPFLVDADKIKRSALDERRRSNEIMKEAVANIDPYRYKVAEKDFAKDDTMLTQFGAKKEEVEKIRKKINSDIERAKAGTYMTKNKTKNITHP</sequence>
<keyword evidence="2" id="KW-1185">Reference proteome</keyword>
<protein>
    <submittedName>
        <fullName evidence="1">Uncharacterized protein</fullName>
    </submittedName>
</protein>
<evidence type="ECO:0000313" key="1">
    <source>
        <dbReference type="EMBL" id="VVB10191.1"/>
    </source>
</evidence>
<proteinExistence type="predicted"/>
<name>A0A565C974_9BRAS</name>
<comment type="caution">
    <text evidence="1">The sequence shown here is derived from an EMBL/GenBank/DDBJ whole genome shotgun (WGS) entry which is preliminary data.</text>
</comment>
<evidence type="ECO:0000313" key="2">
    <source>
        <dbReference type="Proteomes" id="UP000489600"/>
    </source>
</evidence>
<dbReference type="EMBL" id="CABITT030000007">
    <property type="protein sequence ID" value="VVB10191.1"/>
    <property type="molecule type" value="Genomic_DNA"/>
</dbReference>
<dbReference type="Proteomes" id="UP000489600">
    <property type="component" value="Unassembled WGS sequence"/>
</dbReference>